<reference evidence="3 4" key="1">
    <citation type="submission" date="2018-08" db="EMBL/GenBank/DDBJ databases">
        <title>Pallidiluteibacterium maritimus gen. nov., sp. nov., isolated from coastal sediment.</title>
        <authorList>
            <person name="Zhou L.Y."/>
        </authorList>
    </citation>
    <scope>NUCLEOTIDE SEQUENCE [LARGE SCALE GENOMIC DNA]</scope>
    <source>
        <strain evidence="3 4">XSD2</strain>
    </source>
</reference>
<protein>
    <submittedName>
        <fullName evidence="3">Phosphatase PAP2 family protein</fullName>
    </submittedName>
</protein>
<feature type="transmembrane region" description="Helical" evidence="1">
    <location>
        <begin position="182"/>
        <end position="202"/>
    </location>
</feature>
<dbReference type="AlphaFoldDB" id="A0A399SZ75"/>
<feature type="transmembrane region" description="Helical" evidence="1">
    <location>
        <begin position="79"/>
        <end position="97"/>
    </location>
</feature>
<organism evidence="3 4">
    <name type="scientific">Maribellus luteus</name>
    <dbReference type="NCBI Taxonomy" id="2305463"/>
    <lineage>
        <taxon>Bacteria</taxon>
        <taxon>Pseudomonadati</taxon>
        <taxon>Bacteroidota</taxon>
        <taxon>Bacteroidia</taxon>
        <taxon>Marinilabiliales</taxon>
        <taxon>Prolixibacteraceae</taxon>
        <taxon>Maribellus</taxon>
    </lineage>
</organism>
<keyword evidence="1" id="KW-0472">Membrane</keyword>
<dbReference type="OrthoDB" id="9773582at2"/>
<evidence type="ECO:0000259" key="2">
    <source>
        <dbReference type="SMART" id="SM00014"/>
    </source>
</evidence>
<keyword evidence="4" id="KW-1185">Reference proteome</keyword>
<dbReference type="Pfam" id="PF01569">
    <property type="entry name" value="PAP2"/>
    <property type="match status" value="1"/>
</dbReference>
<sequence length="248" mass="29091">MAKVKKFVFRNRFFLIPQALFIVISLVFISLFPKVEIHLFLNQLHAPVFDHFFRLVTYLGNGLFYLAVFLFLMQRKFKFFIVFITAILLSNLLVFVFKQALLPDMYRPSKYFELYETHQLHFVQGVKLHSIRSFPSGHTTTAFTVFLMLATLTKNNATKFSFFIIAWLTGYSRIYLSQHFLIDVVAGSVVGSGSIILSFKLYKYYKMPWMRKSLTRLYRKARKKRIPAREIPAGISLQEATLQKRDLP</sequence>
<feature type="transmembrane region" description="Helical" evidence="1">
    <location>
        <begin position="12"/>
        <end position="32"/>
    </location>
</feature>
<dbReference type="EMBL" id="QWGR01000007">
    <property type="protein sequence ID" value="RIJ47665.1"/>
    <property type="molecule type" value="Genomic_DNA"/>
</dbReference>
<keyword evidence="1" id="KW-0812">Transmembrane</keyword>
<evidence type="ECO:0000256" key="1">
    <source>
        <dbReference type="SAM" id="Phobius"/>
    </source>
</evidence>
<dbReference type="InterPro" id="IPR000326">
    <property type="entry name" value="PAP2/HPO"/>
</dbReference>
<name>A0A399SZ75_9BACT</name>
<feature type="domain" description="Phosphatidic acid phosphatase type 2/haloperoxidase" evidence="2">
    <location>
        <begin position="81"/>
        <end position="199"/>
    </location>
</feature>
<dbReference type="SUPFAM" id="SSF48317">
    <property type="entry name" value="Acid phosphatase/Vanadium-dependent haloperoxidase"/>
    <property type="match status" value="1"/>
</dbReference>
<accession>A0A399SZ75</accession>
<gene>
    <name evidence="3" type="ORF">D1614_13880</name>
</gene>
<evidence type="ECO:0000313" key="4">
    <source>
        <dbReference type="Proteomes" id="UP000265926"/>
    </source>
</evidence>
<feature type="transmembrane region" description="Helical" evidence="1">
    <location>
        <begin position="136"/>
        <end position="153"/>
    </location>
</feature>
<evidence type="ECO:0000313" key="3">
    <source>
        <dbReference type="EMBL" id="RIJ47665.1"/>
    </source>
</evidence>
<proteinExistence type="predicted"/>
<dbReference type="InterPro" id="IPR036938">
    <property type="entry name" value="PAP2/HPO_sf"/>
</dbReference>
<dbReference type="SMART" id="SM00014">
    <property type="entry name" value="acidPPc"/>
    <property type="match status" value="1"/>
</dbReference>
<feature type="transmembrane region" description="Helical" evidence="1">
    <location>
        <begin position="52"/>
        <end position="72"/>
    </location>
</feature>
<keyword evidence="1" id="KW-1133">Transmembrane helix</keyword>
<dbReference type="Gene3D" id="1.20.144.10">
    <property type="entry name" value="Phosphatidic acid phosphatase type 2/haloperoxidase"/>
    <property type="match status" value="1"/>
</dbReference>
<comment type="caution">
    <text evidence="3">The sequence shown here is derived from an EMBL/GenBank/DDBJ whole genome shotgun (WGS) entry which is preliminary data.</text>
</comment>
<feature type="transmembrane region" description="Helical" evidence="1">
    <location>
        <begin position="160"/>
        <end position="176"/>
    </location>
</feature>
<dbReference type="Proteomes" id="UP000265926">
    <property type="component" value="Unassembled WGS sequence"/>
</dbReference>